<name>A0ABX0W7Q4_9RHOB</name>
<feature type="chain" id="PRO_5045735611" description="DUF4329 domain-containing protein" evidence="1">
    <location>
        <begin position="43"/>
        <end position="194"/>
    </location>
</feature>
<protein>
    <recommendedName>
        <fullName evidence="2">DUF4329 domain-containing protein</fullName>
    </recommendedName>
</protein>
<comment type="caution">
    <text evidence="3">The sequence shown here is derived from an EMBL/GenBank/DDBJ whole genome shotgun (WGS) entry which is preliminary data.</text>
</comment>
<feature type="signal peptide" evidence="1">
    <location>
        <begin position="1"/>
        <end position="42"/>
    </location>
</feature>
<proteinExistence type="predicted"/>
<reference evidence="3 4" key="1">
    <citation type="submission" date="2018-05" db="EMBL/GenBank/DDBJ databases">
        <authorList>
            <person name="Zhang Y.-J."/>
        </authorList>
    </citation>
    <scope>NUCLEOTIDE SEQUENCE [LARGE SCALE GENOMIC DNA]</scope>
    <source>
        <strain evidence="3 4">CY04</strain>
    </source>
</reference>
<evidence type="ECO:0000259" key="2">
    <source>
        <dbReference type="Pfam" id="PF14220"/>
    </source>
</evidence>
<dbReference type="InterPro" id="IPR025479">
    <property type="entry name" value="DUF4329"/>
</dbReference>
<sequence length="194" mass="21238">MLILKTLRIRQMIISKTAGHRLVFHLTTAFFLAMATPTVALAQAQAERNFARKVLTDLQRQSFAANREYCGIIGLTETGGLIASAPRKGSRDSCRPKGPRSAIELIASYHTHAGFDEDADSEVPSASDVIGDMEEGLDGYVSTPGGRLWFIDGQSGTVRQLCGLNCLPADPDFLPDQWEPVKQRFTLSDLEGRN</sequence>
<organism evidence="3 4">
    <name type="scientific">Parasedimentitalea denitrificans</name>
    <dbReference type="NCBI Taxonomy" id="2211118"/>
    <lineage>
        <taxon>Bacteria</taxon>
        <taxon>Pseudomonadati</taxon>
        <taxon>Pseudomonadota</taxon>
        <taxon>Alphaproteobacteria</taxon>
        <taxon>Rhodobacterales</taxon>
        <taxon>Paracoccaceae</taxon>
        <taxon>Parasedimentitalea</taxon>
    </lineage>
</organism>
<keyword evidence="1" id="KW-0732">Signal</keyword>
<dbReference type="Pfam" id="PF14220">
    <property type="entry name" value="DUF4329"/>
    <property type="match status" value="1"/>
</dbReference>
<evidence type="ECO:0000256" key="1">
    <source>
        <dbReference type="SAM" id="SignalP"/>
    </source>
</evidence>
<dbReference type="EMBL" id="QHLQ01000011">
    <property type="protein sequence ID" value="NIZ61703.1"/>
    <property type="molecule type" value="Genomic_DNA"/>
</dbReference>
<feature type="domain" description="DUF4329" evidence="2">
    <location>
        <begin position="49"/>
        <end position="163"/>
    </location>
</feature>
<keyword evidence="4" id="KW-1185">Reference proteome</keyword>
<evidence type="ECO:0000313" key="4">
    <source>
        <dbReference type="Proteomes" id="UP001429564"/>
    </source>
</evidence>
<dbReference type="Proteomes" id="UP001429564">
    <property type="component" value="Unassembled WGS sequence"/>
</dbReference>
<gene>
    <name evidence="3" type="ORF">DL239_12055</name>
</gene>
<evidence type="ECO:0000313" key="3">
    <source>
        <dbReference type="EMBL" id="NIZ61703.1"/>
    </source>
</evidence>
<accession>A0ABX0W7Q4</accession>